<evidence type="ECO:0000313" key="3">
    <source>
        <dbReference type="Proteomes" id="UP000249375"/>
    </source>
</evidence>
<feature type="chain" id="PRO_5024286627" evidence="1">
    <location>
        <begin position="21"/>
        <end position="188"/>
    </location>
</feature>
<dbReference type="EMBL" id="CP033459">
    <property type="protein sequence ID" value="QFQ12089.1"/>
    <property type="molecule type" value="Genomic_DNA"/>
</dbReference>
<dbReference type="KEGG" id="alq:C7Y71_003110"/>
<organism evidence="2 3">
    <name type="scientific">Pseudoprevotella muciniphila</name>
    <dbReference type="NCBI Taxonomy" id="2133944"/>
    <lineage>
        <taxon>Bacteria</taxon>
        <taxon>Pseudomonadati</taxon>
        <taxon>Bacteroidota</taxon>
        <taxon>Bacteroidia</taxon>
        <taxon>Bacteroidales</taxon>
        <taxon>Prevotellaceae</taxon>
        <taxon>Pseudoprevotella</taxon>
    </lineage>
</organism>
<evidence type="ECO:0000313" key="2">
    <source>
        <dbReference type="EMBL" id="QFQ12089.1"/>
    </source>
</evidence>
<gene>
    <name evidence="2" type="ORF">C7Y71_003110</name>
</gene>
<dbReference type="AlphaFoldDB" id="A0A5P8E4X7"/>
<sequence length="188" mass="20895">MKKLLSVLLLGTMTLSTIYAQKNLPAGMRVEVAEAETDHGEYSIFTYQDSEDVGTFGYYLSLGRITDFLGADEILGMEVKNLHEVTIRLGATTNEALATIEAILELYDKDLGTTVEFPGRAATSGFRLGDPVTASCTVVRKPIGGKRLQFIFPEGKRQGRAYLSKSTLKELMTNFKFDIKLHPKQHRK</sequence>
<dbReference type="OrthoDB" id="9940886at2"/>
<dbReference type="RefSeq" id="WP_111898616.1">
    <property type="nucleotide sequence ID" value="NZ_CP033459.1"/>
</dbReference>
<protein>
    <submittedName>
        <fullName evidence="2">Uncharacterized protein</fullName>
    </submittedName>
</protein>
<proteinExistence type="predicted"/>
<dbReference type="Proteomes" id="UP000249375">
    <property type="component" value="Chromosome"/>
</dbReference>
<name>A0A5P8E4X7_9BACT</name>
<evidence type="ECO:0000256" key="1">
    <source>
        <dbReference type="SAM" id="SignalP"/>
    </source>
</evidence>
<reference evidence="2 3" key="1">
    <citation type="submission" date="2018-11" db="EMBL/GenBank/DDBJ databases">
        <authorList>
            <person name="Na S.W."/>
            <person name="Baik M."/>
        </authorList>
    </citation>
    <scope>NUCLEOTIDE SEQUENCE [LARGE SCALE GENOMIC DNA]</scope>
    <source>
        <strain evidence="2 3">E39</strain>
    </source>
</reference>
<feature type="signal peptide" evidence="1">
    <location>
        <begin position="1"/>
        <end position="20"/>
    </location>
</feature>
<keyword evidence="1" id="KW-0732">Signal</keyword>
<keyword evidence="3" id="KW-1185">Reference proteome</keyword>
<accession>A0A5P8E4X7</accession>